<organism evidence="2">
    <name type="scientific">Micromonospora sp. HUAS YX12</name>
    <dbReference type="NCBI Taxonomy" id="3156396"/>
    <lineage>
        <taxon>Bacteria</taxon>
        <taxon>Bacillati</taxon>
        <taxon>Actinomycetota</taxon>
        <taxon>Actinomycetes</taxon>
        <taxon>Micromonosporales</taxon>
        <taxon>Micromonosporaceae</taxon>
        <taxon>Micromonospora</taxon>
    </lineage>
</organism>
<dbReference type="AlphaFoldDB" id="A0AAU7R3G4"/>
<feature type="domain" description="HTH cro/C1-type" evidence="1">
    <location>
        <begin position="6"/>
        <end position="59"/>
    </location>
</feature>
<gene>
    <name evidence="2" type="ORF">ABIH81_04740</name>
</gene>
<dbReference type="CDD" id="cd00093">
    <property type="entry name" value="HTH_XRE"/>
    <property type="match status" value="1"/>
</dbReference>
<proteinExistence type="predicted"/>
<accession>A0AAU7R3G4</accession>
<name>A0AAU7R3G4_9ACTN</name>
<protein>
    <submittedName>
        <fullName evidence="2">DUF5919 domain-containing protein</fullName>
    </submittedName>
</protein>
<reference evidence="2" key="1">
    <citation type="submission" date="2024-06" db="EMBL/GenBank/DDBJ databases">
        <title>Micromonospora sp. strain HUAS YX12 genome sequences.</title>
        <authorList>
            <person name="Mo P."/>
        </authorList>
    </citation>
    <scope>NUCLEOTIDE SEQUENCE</scope>
    <source>
        <strain evidence="2">HUAS YX12</strain>
    </source>
</reference>
<dbReference type="Gene3D" id="1.10.260.40">
    <property type="entry name" value="lambda repressor-like DNA-binding domains"/>
    <property type="match status" value="1"/>
</dbReference>
<dbReference type="InterPro" id="IPR010982">
    <property type="entry name" value="Lambda_DNA-bd_dom_sf"/>
</dbReference>
<dbReference type="PROSITE" id="PS50943">
    <property type="entry name" value="HTH_CROC1"/>
    <property type="match status" value="1"/>
</dbReference>
<evidence type="ECO:0000259" key="1">
    <source>
        <dbReference type="PROSITE" id="PS50943"/>
    </source>
</evidence>
<dbReference type="SUPFAM" id="SSF56024">
    <property type="entry name" value="Phospholipase D/nuclease"/>
    <property type="match status" value="1"/>
</dbReference>
<dbReference type="EMBL" id="CP157974">
    <property type="protein sequence ID" value="XBT82806.1"/>
    <property type="molecule type" value="Genomic_DNA"/>
</dbReference>
<dbReference type="Pfam" id="PF19319">
    <property type="entry name" value="DUF5919"/>
    <property type="match status" value="1"/>
</dbReference>
<dbReference type="InterPro" id="IPR045697">
    <property type="entry name" value="DUF5919"/>
</dbReference>
<dbReference type="SUPFAM" id="SSF47413">
    <property type="entry name" value="lambda repressor-like DNA-binding domains"/>
    <property type="match status" value="1"/>
</dbReference>
<evidence type="ECO:0000313" key="2">
    <source>
        <dbReference type="EMBL" id="XBT82806.1"/>
    </source>
</evidence>
<dbReference type="RefSeq" id="WP_210895675.1">
    <property type="nucleotide sequence ID" value="NZ_CP157974.1"/>
</dbReference>
<dbReference type="InterPro" id="IPR001387">
    <property type="entry name" value="Cro/C1-type_HTH"/>
</dbReference>
<dbReference type="GO" id="GO:0003677">
    <property type="term" value="F:DNA binding"/>
    <property type="evidence" value="ECO:0007669"/>
    <property type="project" value="InterPro"/>
</dbReference>
<sequence>MANERLRDALERSRISLAELALFTECDVKTVSRWLGGRVPHPRTRFKIAKRLKEDEEYLWPGARRAANDTSNSAGMVQFYPTRGAVPHNLWDRLLDEATEDVDILVYVGMFLTEKPDLLDRLRGKANAGARIRILLGDRDSSAVKQRSIEEGIGRETISAKIDHANAFFRPLRGVAGVEVRSHSTVLYNSIYRFDREMIVNPHVYGKTAPMAPAMHLRKTATYGLFDTYAASFEAVWESSRPSEGGL</sequence>